<sequence length="114" mass="12932">MVSVRWWEREVAGFNLEEKNADDDLNLELGLQPWSSLPEPVMMFTCSYCPRKFHSSQALGGHQNAHKLERSLAMQRRELALAIREKTDGFGSTSNGGVDDRKKLAVEIDLSLRL</sequence>
<keyword evidence="3 6" id="KW-0863">Zinc-finger</keyword>
<feature type="domain" description="C2H2-type" evidence="7">
    <location>
        <begin position="44"/>
        <end position="71"/>
    </location>
</feature>
<keyword evidence="2" id="KW-0479">Metal-binding</keyword>
<keyword evidence="5" id="KW-0539">Nucleus</keyword>
<dbReference type="SUPFAM" id="SSF57667">
    <property type="entry name" value="beta-beta-alpha zinc fingers"/>
    <property type="match status" value="1"/>
</dbReference>
<dbReference type="OrthoDB" id="1933825at2759"/>
<organism evidence="9 10">
    <name type="scientific">Musa acuminata subsp. malaccensis</name>
    <name type="common">Wild banana</name>
    <name type="synonym">Musa malaccensis</name>
    <dbReference type="NCBI Taxonomy" id="214687"/>
    <lineage>
        <taxon>Eukaryota</taxon>
        <taxon>Viridiplantae</taxon>
        <taxon>Streptophyta</taxon>
        <taxon>Embryophyta</taxon>
        <taxon>Tracheophyta</taxon>
        <taxon>Spermatophyta</taxon>
        <taxon>Magnoliopsida</taxon>
        <taxon>Liliopsida</taxon>
        <taxon>Zingiberales</taxon>
        <taxon>Musaceae</taxon>
        <taxon>Musa</taxon>
    </lineage>
</organism>
<evidence type="ECO:0000256" key="4">
    <source>
        <dbReference type="ARBA" id="ARBA00022833"/>
    </source>
</evidence>
<dbReference type="InParanoid" id="A0A804INL3"/>
<keyword evidence="10" id="KW-1185">Reference proteome</keyword>
<dbReference type="Proteomes" id="UP000012960">
    <property type="component" value="Unplaced"/>
</dbReference>
<dbReference type="InterPro" id="IPR013087">
    <property type="entry name" value="Znf_C2H2_type"/>
</dbReference>
<evidence type="ECO:0000259" key="7">
    <source>
        <dbReference type="PROSITE" id="PS50157"/>
    </source>
</evidence>
<dbReference type="Gene3D" id="3.30.160.60">
    <property type="entry name" value="Classic Zinc Finger"/>
    <property type="match status" value="1"/>
</dbReference>
<dbReference type="GO" id="GO:0009788">
    <property type="term" value="P:negative regulation of abscisic acid-activated signaling pathway"/>
    <property type="evidence" value="ECO:0007669"/>
    <property type="project" value="InterPro"/>
</dbReference>
<evidence type="ECO:0000256" key="3">
    <source>
        <dbReference type="ARBA" id="ARBA00022771"/>
    </source>
</evidence>
<dbReference type="FunCoup" id="A0A804INL3">
    <property type="interactions" value="5"/>
</dbReference>
<reference evidence="9" key="2">
    <citation type="submission" date="2021-05" db="UniProtKB">
        <authorList>
            <consortium name="EnsemblPlants"/>
        </authorList>
    </citation>
    <scope>IDENTIFICATION</scope>
    <source>
        <strain evidence="9">subsp. malaccensis</strain>
    </source>
</reference>
<evidence type="ECO:0000256" key="5">
    <source>
        <dbReference type="ARBA" id="ARBA00023242"/>
    </source>
</evidence>
<dbReference type="InterPro" id="IPR036236">
    <property type="entry name" value="Znf_C2H2_sf"/>
</dbReference>
<evidence type="ECO:0000313" key="10">
    <source>
        <dbReference type="Proteomes" id="UP000012960"/>
    </source>
</evidence>
<dbReference type="PROSITE" id="PS00028">
    <property type="entry name" value="ZINC_FINGER_C2H2_1"/>
    <property type="match status" value="1"/>
</dbReference>
<evidence type="ECO:0000256" key="1">
    <source>
        <dbReference type="ARBA" id="ARBA00004123"/>
    </source>
</evidence>
<dbReference type="AlphaFoldDB" id="A0A804INL3"/>
<evidence type="ECO:0000256" key="2">
    <source>
        <dbReference type="ARBA" id="ARBA00022723"/>
    </source>
</evidence>
<gene>
    <name evidence="8" type="ORF">GSMUA_116760.1</name>
</gene>
<comment type="subcellular location">
    <subcellularLocation>
        <location evidence="1">Nucleus</location>
    </subcellularLocation>
</comment>
<evidence type="ECO:0000313" key="8">
    <source>
        <dbReference type="EMBL" id="CAG1841881.1"/>
    </source>
</evidence>
<keyword evidence="4" id="KW-0862">Zinc</keyword>
<dbReference type="InterPro" id="IPR044246">
    <property type="entry name" value="ZFP3-like"/>
</dbReference>
<dbReference type="Gramene" id="Ma04_t11490.1">
    <property type="protein sequence ID" value="Ma04_p11490.1"/>
    <property type="gene ID" value="Ma04_g11490"/>
</dbReference>
<evidence type="ECO:0000256" key="6">
    <source>
        <dbReference type="PROSITE-ProRule" id="PRU00042"/>
    </source>
</evidence>
<name>A0A804INL3_MUSAM</name>
<dbReference type="EMBL" id="HG996469">
    <property type="protein sequence ID" value="CAG1841881.1"/>
    <property type="molecule type" value="Genomic_DNA"/>
</dbReference>
<dbReference type="EnsemblPlants" id="Ma04_t11490.1">
    <property type="protein sequence ID" value="Ma04_p11490.1"/>
    <property type="gene ID" value="Ma04_g11490"/>
</dbReference>
<protein>
    <submittedName>
        <fullName evidence="8">(wild Malaysian banana) hypothetical protein</fullName>
    </submittedName>
</protein>
<dbReference type="PROSITE" id="PS50157">
    <property type="entry name" value="ZINC_FINGER_C2H2_2"/>
    <property type="match status" value="1"/>
</dbReference>
<evidence type="ECO:0000313" key="9">
    <source>
        <dbReference type="EnsemblPlants" id="Ma04_p11490.1"/>
    </source>
</evidence>
<dbReference type="GO" id="GO:0008270">
    <property type="term" value="F:zinc ion binding"/>
    <property type="evidence" value="ECO:0007669"/>
    <property type="project" value="UniProtKB-KW"/>
</dbReference>
<dbReference type="PANTHER" id="PTHR47287">
    <property type="entry name" value="C2H2 AND C2HC ZINC FINGERS SUPERFAMILY PROTEIN"/>
    <property type="match status" value="1"/>
</dbReference>
<dbReference type="GO" id="GO:0005634">
    <property type="term" value="C:nucleus"/>
    <property type="evidence" value="ECO:0007669"/>
    <property type="project" value="UniProtKB-SubCell"/>
</dbReference>
<accession>A0A804INL3</accession>
<proteinExistence type="predicted"/>
<reference evidence="8" key="1">
    <citation type="submission" date="2021-03" db="EMBL/GenBank/DDBJ databases">
        <authorList>
            <consortium name="Genoscope - CEA"/>
            <person name="William W."/>
        </authorList>
    </citation>
    <scope>NUCLEOTIDE SEQUENCE</scope>
    <source>
        <strain evidence="8">Doubled-haploid Pahang</strain>
    </source>
</reference>
<dbReference type="PANTHER" id="PTHR47287:SF15">
    <property type="entry name" value="ZINC FINGER PROTEIN 3-LIKE"/>
    <property type="match status" value="1"/>
</dbReference>